<accession>A0A0A1V1F8</accession>
<dbReference type="PANTHER" id="PTHR28147">
    <property type="entry name" value="N-GLYCOSYLATION PROTEIN EOS1"/>
    <property type="match status" value="1"/>
</dbReference>
<evidence type="ECO:0000256" key="2">
    <source>
        <dbReference type="SAM" id="Phobius"/>
    </source>
</evidence>
<evidence type="ECO:0000256" key="1">
    <source>
        <dbReference type="SAM" id="MobiDB-lite"/>
    </source>
</evidence>
<feature type="transmembrane region" description="Helical" evidence="2">
    <location>
        <begin position="275"/>
        <end position="299"/>
    </location>
</feature>
<feature type="compositionally biased region" description="Low complexity" evidence="1">
    <location>
        <begin position="137"/>
        <end position="146"/>
    </location>
</feature>
<dbReference type="Pfam" id="PF12326">
    <property type="entry name" value="EOS1"/>
    <property type="match status" value="1"/>
</dbReference>
<feature type="compositionally biased region" description="Basic residues" evidence="1">
    <location>
        <begin position="161"/>
        <end position="173"/>
    </location>
</feature>
<feature type="transmembrane region" description="Helical" evidence="2">
    <location>
        <begin position="367"/>
        <end position="387"/>
    </location>
</feature>
<feature type="transmembrane region" description="Helical" evidence="2">
    <location>
        <begin position="311"/>
        <end position="331"/>
    </location>
</feature>
<comment type="caution">
    <text evidence="3">The sequence shown here is derived from an EMBL/GenBank/DDBJ whole genome shotgun (WGS) entry which is preliminary data.</text>
</comment>
<feature type="region of interest" description="Disordered" evidence="1">
    <location>
        <begin position="59"/>
        <end position="189"/>
    </location>
</feature>
<dbReference type="GO" id="GO:0034599">
    <property type="term" value="P:cellular response to oxidative stress"/>
    <property type="evidence" value="ECO:0007669"/>
    <property type="project" value="InterPro"/>
</dbReference>
<evidence type="ECO:0000313" key="4">
    <source>
        <dbReference type="Proteomes" id="UP000030151"/>
    </source>
</evidence>
<dbReference type="eggNOG" id="ENOG502QTWB">
    <property type="taxonomic scope" value="Eukaryota"/>
</dbReference>
<protein>
    <submittedName>
        <fullName evidence="3">N-glycosylation protein</fullName>
    </submittedName>
</protein>
<dbReference type="GO" id="GO:0006487">
    <property type="term" value="P:protein N-linked glycosylation"/>
    <property type="evidence" value="ECO:0007669"/>
    <property type="project" value="TreeGrafter"/>
</dbReference>
<dbReference type="GO" id="GO:0005789">
    <property type="term" value="C:endoplasmic reticulum membrane"/>
    <property type="evidence" value="ECO:0007669"/>
    <property type="project" value="InterPro"/>
</dbReference>
<keyword evidence="2" id="KW-1133">Transmembrane helix</keyword>
<proteinExistence type="predicted"/>
<dbReference type="Proteomes" id="UP000030151">
    <property type="component" value="Unassembled WGS sequence"/>
</dbReference>
<feature type="compositionally biased region" description="Low complexity" evidence="1">
    <location>
        <begin position="174"/>
        <end position="189"/>
    </location>
</feature>
<feature type="compositionally biased region" description="Polar residues" evidence="1">
    <location>
        <begin position="75"/>
        <end position="91"/>
    </location>
</feature>
<dbReference type="InterPro" id="IPR021100">
    <property type="entry name" value="N-glycosylation_EOS1"/>
</dbReference>
<gene>
    <name evidence="3" type="ORF">X797_003489</name>
</gene>
<dbReference type="HOGENOM" id="CLU_043164_2_0_1"/>
<feature type="transmembrane region" description="Helical" evidence="2">
    <location>
        <begin position="337"/>
        <end position="355"/>
    </location>
</feature>
<dbReference type="OrthoDB" id="2139606at2759"/>
<keyword evidence="2" id="KW-0812">Transmembrane</keyword>
<reference evidence="3 4" key="1">
    <citation type="submission" date="2014-02" db="EMBL/GenBank/DDBJ databases">
        <title>The genome sequence of the entomopathogenic fungus Metarhizium robertsii ARSEF 2575.</title>
        <authorList>
            <person name="Giuliano Garisto Donzelli B."/>
            <person name="Roe B.A."/>
            <person name="Macmil S.L."/>
            <person name="Krasnoff S.B."/>
            <person name="Gibson D.M."/>
        </authorList>
    </citation>
    <scope>NUCLEOTIDE SEQUENCE [LARGE SCALE GENOMIC DNA]</scope>
    <source>
        <strain evidence="3 4">ARSEF 2575</strain>
    </source>
</reference>
<keyword evidence="2" id="KW-0472">Membrane</keyword>
<dbReference type="AlphaFoldDB" id="A0A0A1V1F8"/>
<dbReference type="PANTHER" id="PTHR28147:SF1">
    <property type="entry name" value="N-GLYCOSYLATION PROTEIN EOS1"/>
    <property type="match status" value="1"/>
</dbReference>
<dbReference type="EMBL" id="JELW01000003">
    <property type="protein sequence ID" value="EXV03690.1"/>
    <property type="molecule type" value="Genomic_DNA"/>
</dbReference>
<name>A0A0A1V1F8_9HYPO</name>
<evidence type="ECO:0000313" key="3">
    <source>
        <dbReference type="EMBL" id="EXV03690.1"/>
    </source>
</evidence>
<organism evidence="3 4">
    <name type="scientific">Metarhizium robertsii</name>
    <dbReference type="NCBI Taxonomy" id="568076"/>
    <lineage>
        <taxon>Eukaryota</taxon>
        <taxon>Fungi</taxon>
        <taxon>Dikarya</taxon>
        <taxon>Ascomycota</taxon>
        <taxon>Pezizomycotina</taxon>
        <taxon>Sordariomycetes</taxon>
        <taxon>Hypocreomycetidae</taxon>
        <taxon>Hypocreales</taxon>
        <taxon>Clavicipitaceae</taxon>
        <taxon>Metarhizium</taxon>
    </lineage>
</organism>
<sequence>MTLGVRSGIKVKDACVKPERRQQYPKTLACIRSVISHISSPRPLSTYQPIESSYTSILRSPPCLHPAPSSRLHRQQSSSKVQLQHSANHNPVTADRFDQNSTAFSPWPESAMAMARPHHRALSTASSSPTDHPPPNTTSSTSTHVPIATAGASHGNSSNPNHKRGHSHTHNLNHRSNPSSSSSSPAPVHPSLLQPRVAVVLNVPPPWHPWLFALRLCSILPALWWGLPCALQLLLRLLPGPDRILVVRPNRACTTAPCNGGDDAVPFALTEGALATIWCFACGYLSFFFTDCLMSRWLIHYTPQATIVRLLTINAVNAYLTMTVLSCAGGFEDPRLMLPGWIGIATTLTVCYHITHQKINIRKETSTSINVFSIASYISMVTLLVHMHSFQLDYPAMPFIGHAKRLWNDGYGMLVQIKGSIERAEL</sequence>